<dbReference type="Gene3D" id="3.30.70.1450">
    <property type="entry name" value="Regulator of K+ conductance, C-terminal domain"/>
    <property type="match status" value="2"/>
</dbReference>
<dbReference type="PANTHER" id="PTHR43652">
    <property type="entry name" value="BASIC AMINO ACID ANTIPORTER YFCC-RELATED"/>
    <property type="match status" value="1"/>
</dbReference>
<comment type="caution">
    <text evidence="9">The sequence shown here is derived from an EMBL/GenBank/DDBJ whole genome shotgun (WGS) entry which is preliminary data.</text>
</comment>
<dbReference type="InterPro" id="IPR051679">
    <property type="entry name" value="DASS-Related_Transporters"/>
</dbReference>
<evidence type="ECO:0000259" key="8">
    <source>
        <dbReference type="PROSITE" id="PS51202"/>
    </source>
</evidence>
<dbReference type="GO" id="GO:0005886">
    <property type="term" value="C:plasma membrane"/>
    <property type="evidence" value="ECO:0007669"/>
    <property type="project" value="TreeGrafter"/>
</dbReference>
<feature type="transmembrane region" description="Helical" evidence="7">
    <location>
        <begin position="538"/>
        <end position="555"/>
    </location>
</feature>
<dbReference type="EMBL" id="PGCL01000003">
    <property type="protein sequence ID" value="TAJ44076.1"/>
    <property type="molecule type" value="Genomic_DNA"/>
</dbReference>
<feature type="transmembrane region" description="Helical" evidence="7">
    <location>
        <begin position="409"/>
        <end position="441"/>
    </location>
</feature>
<feature type="transmembrane region" description="Helical" evidence="7">
    <location>
        <begin position="136"/>
        <end position="161"/>
    </location>
</feature>
<reference evidence="9 10" key="1">
    <citation type="submission" date="2017-11" db="EMBL/GenBank/DDBJ databases">
        <title>Isolation and Characterization of Methanofollis Species from Methane Seep Offshore SW Taiwan.</title>
        <authorList>
            <person name="Teng N.-H."/>
            <person name="Lai M.-C."/>
            <person name="Chen S.-C."/>
        </authorList>
    </citation>
    <scope>NUCLEOTIDE SEQUENCE [LARGE SCALE GENOMIC DNA]</scope>
    <source>
        <strain evidence="9 10">FWC-SCC2</strain>
    </source>
</reference>
<dbReference type="AlphaFoldDB" id="A0A483CWM3"/>
<dbReference type="SUPFAM" id="SSF116726">
    <property type="entry name" value="TrkA C-terminal domain-like"/>
    <property type="match status" value="2"/>
</dbReference>
<dbReference type="InterPro" id="IPR036721">
    <property type="entry name" value="RCK_C_sf"/>
</dbReference>
<feature type="transmembrane region" description="Helical" evidence="7">
    <location>
        <begin position="6"/>
        <end position="21"/>
    </location>
</feature>
<sequence length="596" mass="63706">METEIILMLLVLGVTVLLFITEAIRVDVVALLVLVMLFWFGLVTPVEAFSGFASNAVIAVISIMILGRGIERTGIMGRLSRSIVGVAGTDEKRLLATFSAVVGGLSAFMQNIGSVALFLPALMRISKRTKIPPSRLVMPMGFSAILGGTLTMIGSSALIIQNDLLAASGLEPFGFFAVTPVGLILLVSGILYFLLLGDYVLPGGRPEGRRPGSQEDLVETWQLPTGMHHYHIPPDSSLNGKEREEVRLKAEYALHLLAITDKRDVFYAPWRHTPLRAGQSITLLGKTEDAARFASDFSLVRRPDQARLSAEVGGENAGFAEVLVRPHAPLAGKSLREITFRKTYGVEPILLSSRDAEMRMDFFDVPLSAGDIIVVFGPWNNIRALAGDPSFVLSTPVDEPAVQKEKAPIALLCFIGGIALTLTGIPIAMGLLTGALAMILTGVLGIDEAYRSIDWKTVFLLAGLIPLGIAMINTGTASLIAASLLSLIGGAHPVLLFIGIGALTTIFTLFMSNMGAVVILVPIVLLVGAETGIDPRGLALLVGISASNSFILPTHQVNAFLMSPGGYHNRDYLKAGGILTILYLIIVSGWIYLVFV</sequence>
<keyword evidence="2" id="KW-0813">Transport</keyword>
<dbReference type="OrthoDB" id="21388at2157"/>
<evidence type="ECO:0000256" key="5">
    <source>
        <dbReference type="ARBA" id="ARBA00022989"/>
    </source>
</evidence>
<evidence type="ECO:0000256" key="2">
    <source>
        <dbReference type="ARBA" id="ARBA00022448"/>
    </source>
</evidence>
<evidence type="ECO:0000256" key="6">
    <source>
        <dbReference type="ARBA" id="ARBA00023136"/>
    </source>
</evidence>
<keyword evidence="10" id="KW-1185">Reference proteome</keyword>
<dbReference type="Pfam" id="PF02080">
    <property type="entry name" value="TrkA_C"/>
    <property type="match status" value="1"/>
</dbReference>
<dbReference type="GO" id="GO:0008324">
    <property type="term" value="F:monoatomic cation transmembrane transporter activity"/>
    <property type="evidence" value="ECO:0007669"/>
    <property type="project" value="InterPro"/>
</dbReference>
<dbReference type="PROSITE" id="PS51202">
    <property type="entry name" value="RCK_C"/>
    <property type="match status" value="2"/>
</dbReference>
<feature type="transmembrane region" description="Helical" evidence="7">
    <location>
        <begin position="28"/>
        <end position="46"/>
    </location>
</feature>
<evidence type="ECO:0000256" key="7">
    <source>
        <dbReference type="SAM" id="Phobius"/>
    </source>
</evidence>
<dbReference type="InterPro" id="IPR004680">
    <property type="entry name" value="Cit_transptr-like_dom"/>
</dbReference>
<dbReference type="PANTHER" id="PTHR43652:SF2">
    <property type="entry name" value="BASIC AMINO ACID ANTIPORTER YFCC-RELATED"/>
    <property type="match status" value="1"/>
</dbReference>
<feature type="transmembrane region" description="Helical" evidence="7">
    <location>
        <begin position="575"/>
        <end position="595"/>
    </location>
</feature>
<evidence type="ECO:0000256" key="1">
    <source>
        <dbReference type="ARBA" id="ARBA00004141"/>
    </source>
</evidence>
<evidence type="ECO:0000256" key="3">
    <source>
        <dbReference type="ARBA" id="ARBA00022692"/>
    </source>
</evidence>
<feature type="transmembrane region" description="Helical" evidence="7">
    <location>
        <begin position="506"/>
        <end position="526"/>
    </location>
</feature>
<dbReference type="InterPro" id="IPR006037">
    <property type="entry name" value="RCK_C"/>
</dbReference>
<organism evidence="9 10">
    <name type="scientific">Methanofollis fontis</name>
    <dbReference type="NCBI Taxonomy" id="2052832"/>
    <lineage>
        <taxon>Archaea</taxon>
        <taxon>Methanobacteriati</taxon>
        <taxon>Methanobacteriota</taxon>
        <taxon>Stenosarchaea group</taxon>
        <taxon>Methanomicrobia</taxon>
        <taxon>Methanomicrobiales</taxon>
        <taxon>Methanomicrobiaceae</taxon>
        <taxon>Methanofollis</taxon>
    </lineage>
</organism>
<feature type="transmembrane region" description="Helical" evidence="7">
    <location>
        <begin position="173"/>
        <end position="201"/>
    </location>
</feature>
<keyword evidence="4" id="KW-0677">Repeat</keyword>
<dbReference type="Pfam" id="PF03600">
    <property type="entry name" value="CitMHS"/>
    <property type="match status" value="1"/>
</dbReference>
<keyword evidence="3 7" id="KW-0812">Transmembrane</keyword>
<accession>A0A483CWM3</accession>
<evidence type="ECO:0000313" key="9">
    <source>
        <dbReference type="EMBL" id="TAJ44076.1"/>
    </source>
</evidence>
<keyword evidence="6 7" id="KW-0472">Membrane</keyword>
<dbReference type="GO" id="GO:0006813">
    <property type="term" value="P:potassium ion transport"/>
    <property type="evidence" value="ECO:0007669"/>
    <property type="project" value="InterPro"/>
</dbReference>
<feature type="transmembrane region" description="Helical" evidence="7">
    <location>
        <begin position="453"/>
        <end position="472"/>
    </location>
</feature>
<dbReference type="RefSeq" id="WP_130647143.1">
    <property type="nucleotide sequence ID" value="NZ_PGCL01000003.1"/>
</dbReference>
<name>A0A483CWM3_9EURY</name>
<feature type="domain" description="RCK C-terminal" evidence="8">
    <location>
        <begin position="307"/>
        <end position="391"/>
    </location>
</feature>
<evidence type="ECO:0000313" key="10">
    <source>
        <dbReference type="Proteomes" id="UP000292580"/>
    </source>
</evidence>
<evidence type="ECO:0000256" key="4">
    <source>
        <dbReference type="ARBA" id="ARBA00022737"/>
    </source>
</evidence>
<protein>
    <submittedName>
        <fullName evidence="9">SLC13 family permease</fullName>
    </submittedName>
</protein>
<feature type="transmembrane region" description="Helical" evidence="7">
    <location>
        <begin position="52"/>
        <end position="70"/>
    </location>
</feature>
<keyword evidence="5 7" id="KW-1133">Transmembrane helix</keyword>
<dbReference type="Proteomes" id="UP000292580">
    <property type="component" value="Unassembled WGS sequence"/>
</dbReference>
<gene>
    <name evidence="9" type="ORF">CUJ86_08565</name>
</gene>
<comment type="subcellular location">
    <subcellularLocation>
        <location evidence="1">Membrane</location>
        <topology evidence="1">Multi-pass membrane protein</topology>
    </subcellularLocation>
</comment>
<proteinExistence type="predicted"/>
<feature type="domain" description="RCK C-terminal" evidence="8">
    <location>
        <begin position="215"/>
        <end position="300"/>
    </location>
</feature>